<gene>
    <name evidence="1" type="ORF">CR513_25237</name>
</gene>
<name>A0A371GPV5_MUCPR</name>
<sequence>MTIIKKTIIKVKLENGEIVQGKRKGIDVLYIIELDRNLLKMDMKFLAKRIDVLSLMNME</sequence>
<feature type="non-terminal residue" evidence="1">
    <location>
        <position position="1"/>
    </location>
</feature>
<accession>A0A371GPV5</accession>
<evidence type="ECO:0000313" key="2">
    <source>
        <dbReference type="Proteomes" id="UP000257109"/>
    </source>
</evidence>
<comment type="caution">
    <text evidence="1">The sequence shown here is derived from an EMBL/GenBank/DDBJ whole genome shotgun (WGS) entry which is preliminary data.</text>
</comment>
<proteinExistence type="predicted"/>
<dbReference type="AlphaFoldDB" id="A0A371GPV5"/>
<evidence type="ECO:0000313" key="1">
    <source>
        <dbReference type="EMBL" id="RDX92607.1"/>
    </source>
</evidence>
<dbReference type="Proteomes" id="UP000257109">
    <property type="component" value="Unassembled WGS sequence"/>
</dbReference>
<reference evidence="1" key="1">
    <citation type="submission" date="2018-05" db="EMBL/GenBank/DDBJ databases">
        <title>Draft genome of Mucuna pruriens seed.</title>
        <authorList>
            <person name="Nnadi N.E."/>
            <person name="Vos R."/>
            <person name="Hasami M.H."/>
            <person name="Devisetty U.K."/>
            <person name="Aguiy J.C."/>
        </authorList>
    </citation>
    <scope>NUCLEOTIDE SEQUENCE [LARGE SCALE GENOMIC DNA]</scope>
    <source>
        <strain evidence="1">JCA_2017</strain>
    </source>
</reference>
<organism evidence="1 2">
    <name type="scientific">Mucuna pruriens</name>
    <name type="common">Velvet bean</name>
    <name type="synonym">Dolichos pruriens</name>
    <dbReference type="NCBI Taxonomy" id="157652"/>
    <lineage>
        <taxon>Eukaryota</taxon>
        <taxon>Viridiplantae</taxon>
        <taxon>Streptophyta</taxon>
        <taxon>Embryophyta</taxon>
        <taxon>Tracheophyta</taxon>
        <taxon>Spermatophyta</taxon>
        <taxon>Magnoliopsida</taxon>
        <taxon>eudicotyledons</taxon>
        <taxon>Gunneridae</taxon>
        <taxon>Pentapetalae</taxon>
        <taxon>rosids</taxon>
        <taxon>fabids</taxon>
        <taxon>Fabales</taxon>
        <taxon>Fabaceae</taxon>
        <taxon>Papilionoideae</taxon>
        <taxon>50 kb inversion clade</taxon>
        <taxon>NPAAA clade</taxon>
        <taxon>indigoferoid/millettioid clade</taxon>
        <taxon>Phaseoleae</taxon>
        <taxon>Mucuna</taxon>
    </lineage>
</organism>
<protein>
    <submittedName>
        <fullName evidence="1">Uncharacterized protein</fullName>
    </submittedName>
</protein>
<keyword evidence="2" id="KW-1185">Reference proteome</keyword>
<dbReference type="EMBL" id="QJKJ01004829">
    <property type="protein sequence ID" value="RDX92607.1"/>
    <property type="molecule type" value="Genomic_DNA"/>
</dbReference>